<proteinExistence type="predicted"/>
<dbReference type="RefSeq" id="WP_136502376.1">
    <property type="nucleotide sequence ID" value="NZ_JAAKOU010000003.1"/>
</dbReference>
<dbReference type="EMBL" id="SSUX01000031">
    <property type="protein sequence ID" value="THJ38162.1"/>
    <property type="molecule type" value="Genomic_DNA"/>
</dbReference>
<reference evidence="1 2" key="1">
    <citation type="submission" date="2019-04" db="EMBL/GenBank/DDBJ databases">
        <title>Comparative genomics of Aeromonas veronii strains pathogenic to fish.</title>
        <authorList>
            <person name="Cascarano M.C."/>
            <person name="Smyrli M."/>
            <person name="Katharios P."/>
        </authorList>
    </citation>
    <scope>NUCLEOTIDE SEQUENCE [LARGE SCALE GENOMIC DNA]</scope>
    <source>
        <strain evidence="1 2">XU1</strain>
    </source>
</reference>
<organism evidence="1 2">
    <name type="scientific">Aeromonas veronii</name>
    <dbReference type="NCBI Taxonomy" id="654"/>
    <lineage>
        <taxon>Bacteria</taxon>
        <taxon>Pseudomonadati</taxon>
        <taxon>Pseudomonadota</taxon>
        <taxon>Gammaproteobacteria</taxon>
        <taxon>Aeromonadales</taxon>
        <taxon>Aeromonadaceae</taxon>
        <taxon>Aeromonas</taxon>
    </lineage>
</organism>
<gene>
    <name evidence="1" type="ORF">E8Q35_22265</name>
</gene>
<protein>
    <submittedName>
        <fullName evidence="1">Uncharacterized protein</fullName>
    </submittedName>
</protein>
<dbReference type="Proteomes" id="UP000309618">
    <property type="component" value="Unassembled WGS sequence"/>
</dbReference>
<evidence type="ECO:0000313" key="2">
    <source>
        <dbReference type="Proteomes" id="UP000309618"/>
    </source>
</evidence>
<evidence type="ECO:0000313" key="1">
    <source>
        <dbReference type="EMBL" id="THJ38162.1"/>
    </source>
</evidence>
<name>A0A4V3YY91_AERVE</name>
<dbReference type="AlphaFoldDB" id="A0A4V3YY91"/>
<accession>A0A4V3YY91</accession>
<sequence>MNRYFLFFIFFIQSISQVIASEKDIIGFHIGESLASVQNKNYNFKPEGPSVFDTRYYNGIPKTSALSFLDYKKRYQYVFHKNQLNSIHIRMNPYLDSSPASLKKAIADYDVLKNKVYSNLGIKPELAETATRNNSFFECVADVNCGSYSATFTDGHRDITIFLMGEDDLKSGYLGVILSKHR</sequence>
<comment type="caution">
    <text evidence="1">The sequence shown here is derived from an EMBL/GenBank/DDBJ whole genome shotgun (WGS) entry which is preliminary data.</text>
</comment>